<reference evidence="6" key="1">
    <citation type="submission" date="2019-11" db="EMBL/GenBank/DDBJ databases">
        <authorList>
            <person name="Liu Y."/>
            <person name="Hou J."/>
            <person name="Li T.-Q."/>
            <person name="Guan C.-H."/>
            <person name="Wu X."/>
            <person name="Wu H.-Z."/>
            <person name="Ling F."/>
            <person name="Zhang R."/>
            <person name="Shi X.-G."/>
            <person name="Ren J.-P."/>
            <person name="Chen E.-F."/>
            <person name="Sun J.-M."/>
        </authorList>
    </citation>
    <scope>NUCLEOTIDE SEQUENCE</scope>
    <source>
        <strain evidence="6">Adult_tree_wgs_1</strain>
        <tissue evidence="6">Leaves</tissue>
    </source>
</reference>
<comment type="subcellular location">
    <subcellularLocation>
        <location evidence="1 4">Nucleus</location>
    </subcellularLocation>
</comment>
<evidence type="ECO:0000256" key="5">
    <source>
        <dbReference type="SAM" id="MobiDB-lite"/>
    </source>
</evidence>
<sequence>MRKPKYANTKEKLGLAVTKGKALEDRMNEREAEISSSRNALLTKEKEAEEAFMLASQLESLSDKIDDGIDLPRVSPRLILVIESLPCPLHIGSGQAQMMGGPSRPKLTTNDIVAYLKAVEDIFQDNKQKYNDFLHVMKDFNAKRQGFKAMIVCINLFLIFWNLHQKENKSITEPNEEVTQLLCDHPDLLVEFTHFLPDSSASASIPHTPSGRNSVLRCDDRSSPLPAMRHIGTNSVVLHVDRDWSVEQPNIGHDKALLGADKEQGRRGEKERREQKSARRIEDSVADQFHQGGEGVENFGMQPSSCSHVDKSAMKECEAGDTDFHDSDRANKAPMQHQMNPLSHEKEELQSTLMKKVLGSEHLKEEVEQQILDKQDCENMKYLSWSSLWKLLFISWEVMTR</sequence>
<dbReference type="PROSITE" id="PS51477">
    <property type="entry name" value="PAH"/>
    <property type="match status" value="1"/>
</dbReference>
<dbReference type="InterPro" id="IPR036600">
    <property type="entry name" value="PAH_sf"/>
</dbReference>
<dbReference type="OrthoDB" id="4728498at2759"/>
<organism evidence="6 7">
    <name type="scientific">Rhododendron simsii</name>
    <name type="common">Sims's rhododendron</name>
    <dbReference type="NCBI Taxonomy" id="118357"/>
    <lineage>
        <taxon>Eukaryota</taxon>
        <taxon>Viridiplantae</taxon>
        <taxon>Streptophyta</taxon>
        <taxon>Embryophyta</taxon>
        <taxon>Tracheophyta</taxon>
        <taxon>Spermatophyta</taxon>
        <taxon>Magnoliopsida</taxon>
        <taxon>eudicotyledons</taxon>
        <taxon>Gunneridae</taxon>
        <taxon>Pentapetalae</taxon>
        <taxon>asterids</taxon>
        <taxon>Ericales</taxon>
        <taxon>Ericaceae</taxon>
        <taxon>Ericoideae</taxon>
        <taxon>Rhodoreae</taxon>
        <taxon>Rhododendron</taxon>
    </lineage>
</organism>
<keyword evidence="2" id="KW-0678">Repressor</keyword>
<accession>A0A834G424</accession>
<dbReference type="Pfam" id="PF02671">
    <property type="entry name" value="PAH"/>
    <property type="match status" value="1"/>
</dbReference>
<dbReference type="PANTHER" id="PTHR12346:SF0">
    <property type="entry name" value="SIN3A, ISOFORM G"/>
    <property type="match status" value="1"/>
</dbReference>
<dbReference type="Proteomes" id="UP000626092">
    <property type="component" value="Unassembled WGS sequence"/>
</dbReference>
<evidence type="ECO:0000313" key="6">
    <source>
        <dbReference type="EMBL" id="KAF7124034.1"/>
    </source>
</evidence>
<dbReference type="EMBL" id="WJXA01000012">
    <property type="protein sequence ID" value="KAF7124034.1"/>
    <property type="molecule type" value="Genomic_DNA"/>
</dbReference>
<proteinExistence type="predicted"/>
<gene>
    <name evidence="6" type="ORF">RHSIM_Rhsim12G0051100</name>
</gene>
<name>A0A834G424_RHOSS</name>
<evidence type="ECO:0000256" key="4">
    <source>
        <dbReference type="PROSITE-ProRule" id="PRU00810"/>
    </source>
</evidence>
<keyword evidence="3 4" id="KW-0539">Nucleus</keyword>
<dbReference type="GO" id="GO:0000118">
    <property type="term" value="C:histone deacetylase complex"/>
    <property type="evidence" value="ECO:0007669"/>
    <property type="project" value="TreeGrafter"/>
</dbReference>
<dbReference type="Gene3D" id="1.20.1160.11">
    <property type="entry name" value="Paired amphipathic helix"/>
    <property type="match status" value="1"/>
</dbReference>
<evidence type="ECO:0000256" key="3">
    <source>
        <dbReference type="ARBA" id="ARBA00023242"/>
    </source>
</evidence>
<evidence type="ECO:0000256" key="1">
    <source>
        <dbReference type="ARBA" id="ARBA00004123"/>
    </source>
</evidence>
<dbReference type="GO" id="GO:0003714">
    <property type="term" value="F:transcription corepressor activity"/>
    <property type="evidence" value="ECO:0007669"/>
    <property type="project" value="InterPro"/>
</dbReference>
<protein>
    <submittedName>
        <fullName evidence="6">Uncharacterized protein</fullName>
    </submittedName>
</protein>
<dbReference type="PANTHER" id="PTHR12346">
    <property type="entry name" value="SIN3B-RELATED"/>
    <property type="match status" value="1"/>
</dbReference>
<dbReference type="SUPFAM" id="SSF47762">
    <property type="entry name" value="PAH2 domain"/>
    <property type="match status" value="1"/>
</dbReference>
<keyword evidence="7" id="KW-1185">Reference proteome</keyword>
<comment type="caution">
    <text evidence="6">The sequence shown here is derived from an EMBL/GenBank/DDBJ whole genome shotgun (WGS) entry which is preliminary data.</text>
</comment>
<feature type="compositionally biased region" description="Basic and acidic residues" evidence="5">
    <location>
        <begin position="252"/>
        <end position="283"/>
    </location>
</feature>
<dbReference type="GO" id="GO:0000122">
    <property type="term" value="P:negative regulation of transcription by RNA polymerase II"/>
    <property type="evidence" value="ECO:0007669"/>
    <property type="project" value="TreeGrafter"/>
</dbReference>
<evidence type="ECO:0000256" key="2">
    <source>
        <dbReference type="ARBA" id="ARBA00022491"/>
    </source>
</evidence>
<dbReference type="AlphaFoldDB" id="A0A834G424"/>
<evidence type="ECO:0000313" key="7">
    <source>
        <dbReference type="Proteomes" id="UP000626092"/>
    </source>
</evidence>
<dbReference type="InterPro" id="IPR039774">
    <property type="entry name" value="Sin3-like"/>
</dbReference>
<feature type="region of interest" description="Disordered" evidence="5">
    <location>
        <begin position="252"/>
        <end position="286"/>
    </location>
</feature>
<dbReference type="InterPro" id="IPR003822">
    <property type="entry name" value="PAH"/>
</dbReference>
<dbReference type="GO" id="GO:0000785">
    <property type="term" value="C:chromatin"/>
    <property type="evidence" value="ECO:0007669"/>
    <property type="project" value="TreeGrafter"/>
</dbReference>